<evidence type="ECO:0000256" key="4">
    <source>
        <dbReference type="SAM" id="MobiDB-lite"/>
    </source>
</evidence>
<dbReference type="InterPro" id="IPR006012">
    <property type="entry name" value="Syntaxin/epimorphin_CS"/>
</dbReference>
<dbReference type="GO" id="GO:0006906">
    <property type="term" value="P:vesicle fusion"/>
    <property type="evidence" value="ECO:0007669"/>
    <property type="project" value="TreeGrafter"/>
</dbReference>
<keyword evidence="3" id="KW-0813">Transport</keyword>
<feature type="transmembrane region" description="Helical" evidence="5">
    <location>
        <begin position="255"/>
        <end position="274"/>
    </location>
</feature>
<dbReference type="PROSITE" id="PS50192">
    <property type="entry name" value="T_SNARE"/>
    <property type="match status" value="1"/>
</dbReference>
<dbReference type="InterPro" id="IPR000727">
    <property type="entry name" value="T_SNARE_dom"/>
</dbReference>
<dbReference type="PANTHER" id="PTHR19957">
    <property type="entry name" value="SYNTAXIN"/>
    <property type="match status" value="1"/>
</dbReference>
<dbReference type="GO" id="GO:0005484">
    <property type="term" value="F:SNAP receptor activity"/>
    <property type="evidence" value="ECO:0007669"/>
    <property type="project" value="InterPro"/>
</dbReference>
<gene>
    <name evidence="7" type="ORF">g.13060</name>
    <name evidence="8" type="ORF">g.13061</name>
</gene>
<dbReference type="InterPro" id="IPR006011">
    <property type="entry name" value="Syntaxin_N"/>
</dbReference>
<evidence type="ECO:0000256" key="1">
    <source>
        <dbReference type="ARBA" id="ARBA00004211"/>
    </source>
</evidence>
<proteinExistence type="inferred from homology"/>
<sequence>MSEREPISGSSRDYGATTDAPPTVGFADFSPTELYNLSEGIADNINTINSGLRSLEKMMKQVGGANDNVQLRDKIHDTQQTVNGSVSATARDIQRLGIVVRRGDKPQKLQVERLTQAFREALAKYSSVQKHVTEKMASYMPRPSRVKKDPQTLEEQQAIADDEEASILNNQQAQARLVQFETSMLLEKEAYLNKIEADVLDINQIMQDLAEMVNTQAQVVDTVESHIEAAGSSVEAGVDELAKAAEYQRRYRRKMFILILIAIIVGIIFVVWIIKAFR</sequence>
<evidence type="ECO:0000313" key="7">
    <source>
        <dbReference type="EMBL" id="JAT79444.1"/>
    </source>
</evidence>
<dbReference type="Gene3D" id="1.20.5.110">
    <property type="match status" value="1"/>
</dbReference>
<dbReference type="Pfam" id="PF14523">
    <property type="entry name" value="Syntaxin_2"/>
    <property type="match status" value="1"/>
</dbReference>
<dbReference type="PROSITE" id="PS00914">
    <property type="entry name" value="SYNTAXIN"/>
    <property type="match status" value="1"/>
</dbReference>
<evidence type="ECO:0000256" key="3">
    <source>
        <dbReference type="ARBA" id="ARBA00022775"/>
    </source>
</evidence>
<reference evidence="7" key="1">
    <citation type="submission" date="2015-09" db="EMBL/GenBank/DDBJ databases">
        <title>De novo assembly of Pectinophora gossypiella (Pink Bollworm) gut transcriptome.</title>
        <authorList>
            <person name="Tassone E.E."/>
        </authorList>
    </citation>
    <scope>NUCLEOTIDE SEQUENCE</scope>
</reference>
<dbReference type="EMBL" id="GDQN01011610">
    <property type="protein sequence ID" value="JAT79444.1"/>
    <property type="molecule type" value="Transcribed_RNA"/>
</dbReference>
<evidence type="ECO:0000259" key="6">
    <source>
        <dbReference type="PROSITE" id="PS50192"/>
    </source>
</evidence>
<evidence type="ECO:0000313" key="8">
    <source>
        <dbReference type="EMBL" id="JAT89926.1"/>
    </source>
</evidence>
<keyword evidence="5" id="KW-1133">Transmembrane helix</keyword>
<dbReference type="GO" id="GO:0006836">
    <property type="term" value="P:neurotransmitter transport"/>
    <property type="evidence" value="ECO:0007669"/>
    <property type="project" value="UniProtKB-KW"/>
</dbReference>
<dbReference type="EMBL" id="GDQN01001128">
    <property type="protein sequence ID" value="JAT89926.1"/>
    <property type="molecule type" value="Transcribed_RNA"/>
</dbReference>
<dbReference type="PANTHER" id="PTHR19957:SF38">
    <property type="entry name" value="LD27581P"/>
    <property type="match status" value="1"/>
</dbReference>
<feature type="region of interest" description="Disordered" evidence="4">
    <location>
        <begin position="1"/>
        <end position="23"/>
    </location>
</feature>
<dbReference type="GO" id="GO:0012505">
    <property type="term" value="C:endomembrane system"/>
    <property type="evidence" value="ECO:0007669"/>
    <property type="project" value="TreeGrafter"/>
</dbReference>
<keyword evidence="5" id="KW-0472">Membrane</keyword>
<dbReference type="Pfam" id="PF05739">
    <property type="entry name" value="SNARE"/>
    <property type="match status" value="1"/>
</dbReference>
<dbReference type="CDD" id="cd15847">
    <property type="entry name" value="SNARE_syntaxin7_like"/>
    <property type="match status" value="1"/>
</dbReference>
<dbReference type="SMART" id="SM00397">
    <property type="entry name" value="t_SNARE"/>
    <property type="match status" value="1"/>
</dbReference>
<keyword evidence="5" id="KW-0812">Transmembrane</keyword>
<organism evidence="7">
    <name type="scientific">Pectinophora gossypiella</name>
    <name type="common">Cotton pink bollworm</name>
    <name type="synonym">Depressaria gossypiella</name>
    <dbReference type="NCBI Taxonomy" id="13191"/>
    <lineage>
        <taxon>Eukaryota</taxon>
        <taxon>Metazoa</taxon>
        <taxon>Ecdysozoa</taxon>
        <taxon>Arthropoda</taxon>
        <taxon>Hexapoda</taxon>
        <taxon>Insecta</taxon>
        <taxon>Pterygota</taxon>
        <taxon>Neoptera</taxon>
        <taxon>Endopterygota</taxon>
        <taxon>Lepidoptera</taxon>
        <taxon>Glossata</taxon>
        <taxon>Ditrysia</taxon>
        <taxon>Gelechioidea</taxon>
        <taxon>Gelechiidae</taxon>
        <taxon>Apatetrinae</taxon>
        <taxon>Pectinophora</taxon>
    </lineage>
</organism>
<dbReference type="GO" id="GO:0031201">
    <property type="term" value="C:SNARE complex"/>
    <property type="evidence" value="ECO:0007669"/>
    <property type="project" value="TreeGrafter"/>
</dbReference>
<dbReference type="GO" id="GO:0000149">
    <property type="term" value="F:SNARE binding"/>
    <property type="evidence" value="ECO:0007669"/>
    <property type="project" value="TreeGrafter"/>
</dbReference>
<accession>A0A1E1VXP0</accession>
<dbReference type="AlphaFoldDB" id="A0A1E1VXP0"/>
<dbReference type="OrthoDB" id="75754at2759"/>
<evidence type="ECO:0000256" key="5">
    <source>
        <dbReference type="SAM" id="Phobius"/>
    </source>
</evidence>
<comment type="similarity">
    <text evidence="2">Belongs to the syntaxin family.</text>
</comment>
<dbReference type="SUPFAM" id="SSF47661">
    <property type="entry name" value="t-snare proteins"/>
    <property type="match status" value="1"/>
</dbReference>
<dbReference type="GO" id="GO:0048278">
    <property type="term" value="P:vesicle docking"/>
    <property type="evidence" value="ECO:0007669"/>
    <property type="project" value="TreeGrafter"/>
</dbReference>
<name>A0A1E1VXP0_PECGO</name>
<keyword evidence="3" id="KW-0532">Neurotransmitter transport</keyword>
<dbReference type="InterPro" id="IPR045242">
    <property type="entry name" value="Syntaxin"/>
</dbReference>
<comment type="subcellular location">
    <subcellularLocation>
        <location evidence="1">Membrane</location>
        <topology evidence="1">Single-pass type IV membrane protein</topology>
    </subcellularLocation>
</comment>
<evidence type="ECO:0000256" key="2">
    <source>
        <dbReference type="ARBA" id="ARBA00009063"/>
    </source>
</evidence>
<protein>
    <recommendedName>
        <fullName evidence="6">t-SNARE coiled-coil homology domain-containing protein</fullName>
    </recommendedName>
</protein>
<dbReference type="InterPro" id="IPR010989">
    <property type="entry name" value="SNARE"/>
</dbReference>
<dbReference type="GO" id="GO:0006886">
    <property type="term" value="P:intracellular protein transport"/>
    <property type="evidence" value="ECO:0007669"/>
    <property type="project" value="InterPro"/>
</dbReference>
<feature type="domain" description="T-SNARE coiled-coil homology" evidence="6">
    <location>
        <begin position="182"/>
        <end position="244"/>
    </location>
</feature>
<dbReference type="Gene3D" id="1.20.58.70">
    <property type="match status" value="1"/>
</dbReference>